<dbReference type="SUPFAM" id="SSF55252">
    <property type="entry name" value="C-terminal domain of arginine repressor"/>
    <property type="match status" value="1"/>
</dbReference>
<feature type="domain" description="Arginine repressor C-terminal" evidence="9">
    <location>
        <begin position="90"/>
        <end position="156"/>
    </location>
</feature>
<dbReference type="Pfam" id="PF02863">
    <property type="entry name" value="Arg_repressor_C"/>
    <property type="match status" value="1"/>
</dbReference>
<dbReference type="InterPro" id="IPR020899">
    <property type="entry name" value="Arg_repress_C"/>
</dbReference>
<dbReference type="InterPro" id="IPR001669">
    <property type="entry name" value="Arg_repress"/>
</dbReference>
<evidence type="ECO:0000256" key="2">
    <source>
        <dbReference type="ARBA" id="ARBA00008316"/>
    </source>
</evidence>
<dbReference type="PANTHER" id="PTHR34471:SF1">
    <property type="entry name" value="ARGININE REPRESSOR"/>
    <property type="match status" value="1"/>
</dbReference>
<dbReference type="AlphaFoldDB" id="A0A9D2MH70"/>
<reference evidence="10" key="2">
    <citation type="submission" date="2021-04" db="EMBL/GenBank/DDBJ databases">
        <authorList>
            <person name="Gilroy R."/>
        </authorList>
    </citation>
    <scope>NUCLEOTIDE SEQUENCE</scope>
    <source>
        <strain evidence="10">ChiHjej9B8-13557</strain>
    </source>
</reference>
<dbReference type="GO" id="GO:0003700">
    <property type="term" value="F:DNA-binding transcription factor activity"/>
    <property type="evidence" value="ECO:0007669"/>
    <property type="project" value="UniProtKB-UniRule"/>
</dbReference>
<evidence type="ECO:0000256" key="6">
    <source>
        <dbReference type="ARBA" id="ARBA00023163"/>
    </source>
</evidence>
<dbReference type="Pfam" id="PF01316">
    <property type="entry name" value="Arg_repressor"/>
    <property type="match status" value="1"/>
</dbReference>
<dbReference type="InterPro" id="IPR036388">
    <property type="entry name" value="WH-like_DNA-bd_sf"/>
</dbReference>
<gene>
    <name evidence="7" type="primary">argR</name>
    <name evidence="10" type="ORF">H9771_10085</name>
</gene>
<comment type="subcellular location">
    <subcellularLocation>
        <location evidence="1 7">Cytoplasm</location>
    </subcellularLocation>
</comment>
<dbReference type="SUPFAM" id="SSF46785">
    <property type="entry name" value="Winged helix' DNA-binding domain"/>
    <property type="match status" value="1"/>
</dbReference>
<evidence type="ECO:0000256" key="5">
    <source>
        <dbReference type="ARBA" id="ARBA00023125"/>
    </source>
</evidence>
<comment type="similarity">
    <text evidence="2 7">Belongs to the ArgR family.</text>
</comment>
<dbReference type="Gene3D" id="1.10.10.10">
    <property type="entry name" value="Winged helix-like DNA-binding domain superfamily/Winged helix DNA-binding domain"/>
    <property type="match status" value="1"/>
</dbReference>
<keyword evidence="4 7" id="KW-0805">Transcription regulation</keyword>
<evidence type="ECO:0000256" key="4">
    <source>
        <dbReference type="ARBA" id="ARBA00023015"/>
    </source>
</evidence>
<keyword evidence="3 7" id="KW-0963">Cytoplasm</keyword>
<comment type="function">
    <text evidence="7">Regulates arginine biosynthesis genes.</text>
</comment>
<comment type="caution">
    <text evidence="10">The sequence shown here is derived from an EMBL/GenBank/DDBJ whole genome shotgun (WGS) entry which is preliminary data.</text>
</comment>
<evidence type="ECO:0000256" key="3">
    <source>
        <dbReference type="ARBA" id="ARBA00022490"/>
    </source>
</evidence>
<dbReference type="InterPro" id="IPR020900">
    <property type="entry name" value="Arg_repress_DNA-bd"/>
</dbReference>
<comment type="pathway">
    <text evidence="7">Amino-acid biosynthesis; L-arginine biosynthesis [regulation].</text>
</comment>
<evidence type="ECO:0000313" key="11">
    <source>
        <dbReference type="Proteomes" id="UP000824211"/>
    </source>
</evidence>
<dbReference type="GO" id="GO:0006526">
    <property type="term" value="P:L-arginine biosynthetic process"/>
    <property type="evidence" value="ECO:0007669"/>
    <property type="project" value="UniProtKB-KW"/>
</dbReference>
<protein>
    <recommendedName>
        <fullName evidence="7">Arginine repressor</fullName>
    </recommendedName>
</protein>
<evidence type="ECO:0000256" key="7">
    <source>
        <dbReference type="HAMAP-Rule" id="MF_00173"/>
    </source>
</evidence>
<keyword evidence="5 7" id="KW-0238">DNA-binding</keyword>
<dbReference type="GO" id="GO:0005737">
    <property type="term" value="C:cytoplasm"/>
    <property type="evidence" value="ECO:0007669"/>
    <property type="project" value="UniProtKB-SubCell"/>
</dbReference>
<evidence type="ECO:0000256" key="1">
    <source>
        <dbReference type="ARBA" id="ARBA00004496"/>
    </source>
</evidence>
<reference evidence="10" key="1">
    <citation type="journal article" date="2021" name="PeerJ">
        <title>Extensive microbial diversity within the chicken gut microbiome revealed by metagenomics and culture.</title>
        <authorList>
            <person name="Gilroy R."/>
            <person name="Ravi A."/>
            <person name="Getino M."/>
            <person name="Pursley I."/>
            <person name="Horton D.L."/>
            <person name="Alikhan N.F."/>
            <person name="Baker D."/>
            <person name="Gharbi K."/>
            <person name="Hall N."/>
            <person name="Watson M."/>
            <person name="Adriaenssens E.M."/>
            <person name="Foster-Nyarko E."/>
            <person name="Jarju S."/>
            <person name="Secka A."/>
            <person name="Antonio M."/>
            <person name="Oren A."/>
            <person name="Chaudhuri R.R."/>
            <person name="La Ragione R."/>
            <person name="Hildebrand F."/>
            <person name="Pallen M.J."/>
        </authorList>
    </citation>
    <scope>NUCLEOTIDE SEQUENCE</scope>
    <source>
        <strain evidence="10">ChiHjej9B8-13557</strain>
    </source>
</reference>
<dbReference type="GO" id="GO:0034618">
    <property type="term" value="F:arginine binding"/>
    <property type="evidence" value="ECO:0007669"/>
    <property type="project" value="InterPro"/>
</dbReference>
<dbReference type="GO" id="GO:0003677">
    <property type="term" value="F:DNA binding"/>
    <property type="evidence" value="ECO:0007669"/>
    <property type="project" value="UniProtKB-KW"/>
</dbReference>
<evidence type="ECO:0000259" key="9">
    <source>
        <dbReference type="Pfam" id="PF02863"/>
    </source>
</evidence>
<evidence type="ECO:0000313" key="10">
    <source>
        <dbReference type="EMBL" id="HJB59978.1"/>
    </source>
</evidence>
<dbReference type="PANTHER" id="PTHR34471">
    <property type="entry name" value="ARGININE REPRESSOR"/>
    <property type="match status" value="1"/>
</dbReference>
<sequence>MSRKSKEDSKSRAERLQAILRLIREHPISRQEELQTYLNEEGYNVTQATISRDIRELCLVKAATDDGYRYVSSHSDRYDPKVQERFETIFRESVLQADFAGHIVMVKCYAGMANAACQVFDSMQWKNVLGSLSGDDTFLVVARSERDAKNICAELERYIVRK</sequence>
<evidence type="ECO:0000259" key="8">
    <source>
        <dbReference type="Pfam" id="PF01316"/>
    </source>
</evidence>
<dbReference type="EMBL" id="DWXX01000192">
    <property type="protein sequence ID" value="HJB59978.1"/>
    <property type="molecule type" value="Genomic_DNA"/>
</dbReference>
<proteinExistence type="inferred from homology"/>
<dbReference type="Gene3D" id="3.30.1360.40">
    <property type="match status" value="1"/>
</dbReference>
<dbReference type="PRINTS" id="PR01467">
    <property type="entry name" value="ARGREPRESSOR"/>
</dbReference>
<keyword evidence="7" id="KW-0028">Amino-acid biosynthesis</keyword>
<keyword evidence="6 7" id="KW-0804">Transcription</keyword>
<dbReference type="HAMAP" id="MF_00173">
    <property type="entry name" value="Arg_repressor"/>
    <property type="match status" value="1"/>
</dbReference>
<dbReference type="InterPro" id="IPR036390">
    <property type="entry name" value="WH_DNA-bd_sf"/>
</dbReference>
<dbReference type="GO" id="GO:1900079">
    <property type="term" value="P:regulation of arginine biosynthetic process"/>
    <property type="evidence" value="ECO:0007669"/>
    <property type="project" value="UniProtKB-UniRule"/>
</dbReference>
<feature type="domain" description="Arginine repressor DNA-binding" evidence="8">
    <location>
        <begin position="12"/>
        <end position="71"/>
    </location>
</feature>
<accession>A0A9D2MH70</accession>
<dbReference type="Proteomes" id="UP000824211">
    <property type="component" value="Unassembled WGS sequence"/>
</dbReference>
<keyword evidence="7" id="KW-0678">Repressor</keyword>
<name>A0A9D2MH70_9FIRM</name>
<keyword evidence="7" id="KW-0055">Arginine biosynthesis</keyword>
<organism evidence="10 11">
    <name type="scientific">Candidatus Faecalibacterium faecipullorum</name>
    <dbReference type="NCBI Taxonomy" id="2838578"/>
    <lineage>
        <taxon>Bacteria</taxon>
        <taxon>Bacillati</taxon>
        <taxon>Bacillota</taxon>
        <taxon>Clostridia</taxon>
        <taxon>Eubacteriales</taxon>
        <taxon>Oscillospiraceae</taxon>
        <taxon>Faecalibacterium</taxon>
    </lineage>
</organism>
<dbReference type="InterPro" id="IPR036251">
    <property type="entry name" value="Arg_repress_C_sf"/>
</dbReference>
<dbReference type="GO" id="GO:0051259">
    <property type="term" value="P:protein complex oligomerization"/>
    <property type="evidence" value="ECO:0007669"/>
    <property type="project" value="InterPro"/>
</dbReference>